<evidence type="ECO:0000256" key="1">
    <source>
        <dbReference type="SAM" id="SignalP"/>
    </source>
</evidence>
<dbReference type="Proteomes" id="UP001159042">
    <property type="component" value="Unassembled WGS sequence"/>
</dbReference>
<name>A0AAV8WF52_9CUCU</name>
<dbReference type="InterPro" id="IPR036116">
    <property type="entry name" value="FN3_sf"/>
</dbReference>
<dbReference type="AlphaFoldDB" id="A0AAV8WF52"/>
<keyword evidence="1" id="KW-0732">Signal</keyword>
<dbReference type="Pfam" id="PF00041">
    <property type="entry name" value="fn3"/>
    <property type="match status" value="1"/>
</dbReference>
<evidence type="ECO:0000259" key="2">
    <source>
        <dbReference type="PROSITE" id="PS50853"/>
    </source>
</evidence>
<reference evidence="3 4" key="1">
    <citation type="journal article" date="2023" name="Insect Mol. Biol.">
        <title>Genome sequencing provides insights into the evolution of gene families encoding plant cell wall-degrading enzymes in longhorned beetles.</title>
        <authorList>
            <person name="Shin N.R."/>
            <person name="Okamura Y."/>
            <person name="Kirsch R."/>
            <person name="Pauchet Y."/>
        </authorList>
    </citation>
    <scope>NUCLEOTIDE SEQUENCE [LARGE SCALE GENOMIC DNA]</scope>
    <source>
        <strain evidence="3">EAD_L_NR</strain>
    </source>
</reference>
<feature type="domain" description="Fibronectin type-III" evidence="2">
    <location>
        <begin position="214"/>
        <end position="310"/>
    </location>
</feature>
<gene>
    <name evidence="3" type="ORF">NQ315_001354</name>
</gene>
<evidence type="ECO:0000313" key="4">
    <source>
        <dbReference type="Proteomes" id="UP001159042"/>
    </source>
</evidence>
<dbReference type="PROSITE" id="PS50853">
    <property type="entry name" value="FN3"/>
    <property type="match status" value="1"/>
</dbReference>
<proteinExistence type="predicted"/>
<comment type="caution">
    <text evidence="3">The sequence shown here is derived from an EMBL/GenBank/DDBJ whole genome shotgun (WGS) entry which is preliminary data.</text>
</comment>
<dbReference type="Gene3D" id="2.60.40.10">
    <property type="entry name" value="Immunoglobulins"/>
    <property type="match status" value="2"/>
</dbReference>
<feature type="signal peptide" evidence="1">
    <location>
        <begin position="1"/>
        <end position="20"/>
    </location>
</feature>
<organism evidence="3 4">
    <name type="scientific">Exocentrus adspersus</name>
    <dbReference type="NCBI Taxonomy" id="1586481"/>
    <lineage>
        <taxon>Eukaryota</taxon>
        <taxon>Metazoa</taxon>
        <taxon>Ecdysozoa</taxon>
        <taxon>Arthropoda</taxon>
        <taxon>Hexapoda</taxon>
        <taxon>Insecta</taxon>
        <taxon>Pterygota</taxon>
        <taxon>Neoptera</taxon>
        <taxon>Endopterygota</taxon>
        <taxon>Coleoptera</taxon>
        <taxon>Polyphaga</taxon>
        <taxon>Cucujiformia</taxon>
        <taxon>Chrysomeloidea</taxon>
        <taxon>Cerambycidae</taxon>
        <taxon>Lamiinae</taxon>
        <taxon>Acanthocinini</taxon>
        <taxon>Exocentrus</taxon>
    </lineage>
</organism>
<feature type="chain" id="PRO_5043854976" description="Fibronectin type-III domain-containing protein" evidence="1">
    <location>
        <begin position="21"/>
        <end position="314"/>
    </location>
</feature>
<keyword evidence="4" id="KW-1185">Reference proteome</keyword>
<accession>A0AAV8WF52</accession>
<dbReference type="EMBL" id="JANEYG010000002">
    <property type="protein sequence ID" value="KAJ8925169.1"/>
    <property type="molecule type" value="Genomic_DNA"/>
</dbReference>
<dbReference type="SUPFAM" id="SSF49265">
    <property type="entry name" value="Fibronectin type III"/>
    <property type="match status" value="1"/>
</dbReference>
<dbReference type="InterPro" id="IPR003961">
    <property type="entry name" value="FN3_dom"/>
</dbReference>
<dbReference type="SMART" id="SM00060">
    <property type="entry name" value="FN3"/>
    <property type="match status" value="2"/>
</dbReference>
<evidence type="ECO:0000313" key="3">
    <source>
        <dbReference type="EMBL" id="KAJ8925169.1"/>
    </source>
</evidence>
<dbReference type="InterPro" id="IPR013783">
    <property type="entry name" value="Ig-like_fold"/>
</dbReference>
<protein>
    <recommendedName>
        <fullName evidence="2">Fibronectin type-III domain-containing protein</fullName>
    </recommendedName>
</protein>
<sequence>MTAKVLLVALLAFHCIVCQAYGCIAGQVQTLRIHANANLTWEVSLDETCEIEEYQIDIEGDREDEYHFKVRTPFVDLSFLDVCEEWRFTVTPISGGVFGFERVLTDFIPLPPTADISLKYFNISQIADRDVLLEWDLNNHTHGDCTLRYRVTLEDDTLGDTHDIYVTGKSVHLHNLSPCVNYRLGIRAVNRAHPTIEGPMRYHNYEIEPQIETAPRLNSIVVNPTSIQTTWRLENPGRNRCPIRFFYADGGANFNLTLAVVDSSPLERPPVNLALSDLLPNKMYFFKVSVENSAGVSPATPIAVQTTELGPGKI</sequence>
<dbReference type="CDD" id="cd00063">
    <property type="entry name" value="FN3"/>
    <property type="match status" value="2"/>
</dbReference>